<evidence type="ECO:0000313" key="4">
    <source>
        <dbReference type="Proteomes" id="UP000442714"/>
    </source>
</evidence>
<feature type="region of interest" description="Disordered" evidence="1">
    <location>
        <begin position="243"/>
        <end position="264"/>
    </location>
</feature>
<name>A0A844ZUD7_9SPHN</name>
<evidence type="ECO:0008006" key="5">
    <source>
        <dbReference type="Google" id="ProtNLM"/>
    </source>
</evidence>
<dbReference type="AlphaFoldDB" id="A0A844ZUD7"/>
<evidence type="ECO:0000256" key="2">
    <source>
        <dbReference type="SAM" id="Phobius"/>
    </source>
</evidence>
<feature type="transmembrane region" description="Helical" evidence="2">
    <location>
        <begin position="205"/>
        <end position="229"/>
    </location>
</feature>
<dbReference type="OrthoDB" id="9791166at2"/>
<dbReference type="PANTHER" id="PTHR34219">
    <property type="entry name" value="IRON-REGULATED INNER MEMBRANE PROTEIN-RELATED"/>
    <property type="match status" value="1"/>
</dbReference>
<feature type="transmembrane region" description="Helical" evidence="2">
    <location>
        <begin position="21"/>
        <end position="49"/>
    </location>
</feature>
<dbReference type="PANTHER" id="PTHR34219:SF3">
    <property type="entry name" value="BLL7967 PROTEIN"/>
    <property type="match status" value="1"/>
</dbReference>
<feature type="transmembrane region" description="Helical" evidence="2">
    <location>
        <begin position="163"/>
        <end position="184"/>
    </location>
</feature>
<gene>
    <name evidence="3" type="ORF">GRI41_08670</name>
</gene>
<reference evidence="3 4" key="1">
    <citation type="submission" date="2019-12" db="EMBL/GenBank/DDBJ databases">
        <title>Genomic-based taxomic classification of the family Erythrobacteraceae.</title>
        <authorList>
            <person name="Xu L."/>
        </authorList>
    </citation>
    <scope>NUCLEOTIDE SEQUENCE [LARGE SCALE GENOMIC DNA]</scope>
    <source>
        <strain evidence="3 4">KCTC 52763</strain>
    </source>
</reference>
<keyword evidence="2" id="KW-1133">Transmembrane helix</keyword>
<proteinExistence type="predicted"/>
<evidence type="ECO:0000313" key="3">
    <source>
        <dbReference type="EMBL" id="MXO90892.1"/>
    </source>
</evidence>
<keyword evidence="2" id="KW-0472">Membrane</keyword>
<protein>
    <recommendedName>
        <fullName evidence="5">Iron-regulated membrane protein</fullName>
    </recommendedName>
</protein>
<evidence type="ECO:0000256" key="1">
    <source>
        <dbReference type="SAM" id="MobiDB-lite"/>
    </source>
</evidence>
<dbReference type="Pfam" id="PF03929">
    <property type="entry name" value="PepSY_TM"/>
    <property type="match status" value="1"/>
</dbReference>
<feature type="transmembrane region" description="Helical" evidence="2">
    <location>
        <begin position="355"/>
        <end position="378"/>
    </location>
</feature>
<keyword evidence="4" id="KW-1185">Reference proteome</keyword>
<comment type="caution">
    <text evidence="3">The sequence shown here is derived from an EMBL/GenBank/DDBJ whole genome shotgun (WGS) entry which is preliminary data.</text>
</comment>
<organism evidence="3 4">
    <name type="scientific">Pontixanthobacter aquaemixtae</name>
    <dbReference type="NCBI Taxonomy" id="1958940"/>
    <lineage>
        <taxon>Bacteria</taxon>
        <taxon>Pseudomonadati</taxon>
        <taxon>Pseudomonadota</taxon>
        <taxon>Alphaproteobacteria</taxon>
        <taxon>Sphingomonadales</taxon>
        <taxon>Erythrobacteraceae</taxon>
        <taxon>Pontixanthobacter</taxon>
    </lineage>
</organism>
<dbReference type="RefSeq" id="WP_160604472.1">
    <property type="nucleotide sequence ID" value="NZ_WTYX01000001.1"/>
</dbReference>
<dbReference type="EMBL" id="WTYX01000001">
    <property type="protein sequence ID" value="MXO90892.1"/>
    <property type="molecule type" value="Genomic_DNA"/>
</dbReference>
<sequence>MATVKAGANPYLSPKAKVQQVWLFVHRWLGIALLIPMALLGLTGSALVWPAETELLVNPQRSVAASADPANITAAHIDAASEAMEAHGPITAALIGEPGYPLMLGTNPVAGPFMGLGPPTRMAAYIDPDNAEFLDSKRSTGDFMWYMHAIHGHLLLSGVGRPVVGFMGLFLIISAVTGLVVWWPGRKKIIAAMRWRRWEGKMLNIHRQSGVLLSLVLIVEAFTGAWISFPAFFTMIVEPGAEAAEGHSHGPRPAGEQKGAAAPPVSFSGAEWERTLDQAQSAYPGRPASIQAPATADGEWTFMMIGAKGPAEMHVPAVPGTGEIEIGYRAQSAGRATKVAHVMDGIHAASIGGPIWQWLTFLSGIFLAFLSVSGLYVWSKRKLKRSRHGT</sequence>
<dbReference type="Proteomes" id="UP000442714">
    <property type="component" value="Unassembled WGS sequence"/>
</dbReference>
<accession>A0A844ZUD7</accession>
<keyword evidence="2" id="KW-0812">Transmembrane</keyword>
<dbReference type="InterPro" id="IPR005625">
    <property type="entry name" value="PepSY-ass_TM"/>
</dbReference>